<keyword evidence="3" id="KW-1185">Reference proteome</keyword>
<dbReference type="Proteomes" id="UP001151760">
    <property type="component" value="Unassembled WGS sequence"/>
</dbReference>
<keyword evidence="1" id="KW-0472">Membrane</keyword>
<feature type="non-terminal residue" evidence="2">
    <location>
        <position position="179"/>
    </location>
</feature>
<reference evidence="2" key="2">
    <citation type="submission" date="2022-01" db="EMBL/GenBank/DDBJ databases">
        <authorList>
            <person name="Yamashiro T."/>
            <person name="Shiraishi A."/>
            <person name="Satake H."/>
            <person name="Nakayama K."/>
        </authorList>
    </citation>
    <scope>NUCLEOTIDE SEQUENCE</scope>
</reference>
<feature type="transmembrane region" description="Helical" evidence="1">
    <location>
        <begin position="21"/>
        <end position="40"/>
    </location>
</feature>
<protein>
    <submittedName>
        <fullName evidence="2">Uncharacterized protein</fullName>
    </submittedName>
</protein>
<keyword evidence="1" id="KW-0812">Transmembrane</keyword>
<evidence type="ECO:0000313" key="3">
    <source>
        <dbReference type="Proteomes" id="UP001151760"/>
    </source>
</evidence>
<reference evidence="2" key="1">
    <citation type="journal article" date="2022" name="Int. J. Mol. Sci.">
        <title>Draft Genome of Tanacetum Coccineum: Genomic Comparison of Closely Related Tanacetum-Family Plants.</title>
        <authorList>
            <person name="Yamashiro T."/>
            <person name="Shiraishi A."/>
            <person name="Nakayama K."/>
            <person name="Satake H."/>
        </authorList>
    </citation>
    <scope>NUCLEOTIDE SEQUENCE</scope>
</reference>
<sequence length="179" mass="20612">MNSQWRIQFLSLFNNKVHKRALFLTFWMTLFGLDILKWVITLDGILKDMERIIGSQGDERYASIAQSFDRFIVSSGLVDVKLKVDEAGVIDSSVGLISWAYFFNASIRDIWSSELGMESSAWYFYFLMASIIGYHTRVRNLSRIGFLVDSSTVFLFNVAMERCFPAEFVLILLSRIGML</sequence>
<keyword evidence="1" id="KW-1133">Transmembrane helix</keyword>
<accession>A0ABQ5I9H5</accession>
<name>A0ABQ5I9H5_9ASTR</name>
<organism evidence="2 3">
    <name type="scientific">Tanacetum coccineum</name>
    <dbReference type="NCBI Taxonomy" id="301880"/>
    <lineage>
        <taxon>Eukaryota</taxon>
        <taxon>Viridiplantae</taxon>
        <taxon>Streptophyta</taxon>
        <taxon>Embryophyta</taxon>
        <taxon>Tracheophyta</taxon>
        <taxon>Spermatophyta</taxon>
        <taxon>Magnoliopsida</taxon>
        <taxon>eudicotyledons</taxon>
        <taxon>Gunneridae</taxon>
        <taxon>Pentapetalae</taxon>
        <taxon>asterids</taxon>
        <taxon>campanulids</taxon>
        <taxon>Asterales</taxon>
        <taxon>Asteraceae</taxon>
        <taxon>Asteroideae</taxon>
        <taxon>Anthemideae</taxon>
        <taxon>Anthemidinae</taxon>
        <taxon>Tanacetum</taxon>
    </lineage>
</organism>
<evidence type="ECO:0000313" key="2">
    <source>
        <dbReference type="EMBL" id="GJT96349.1"/>
    </source>
</evidence>
<comment type="caution">
    <text evidence="2">The sequence shown here is derived from an EMBL/GenBank/DDBJ whole genome shotgun (WGS) entry which is preliminary data.</text>
</comment>
<evidence type="ECO:0000256" key="1">
    <source>
        <dbReference type="SAM" id="Phobius"/>
    </source>
</evidence>
<gene>
    <name evidence="2" type="ORF">Tco_1091867</name>
</gene>
<proteinExistence type="predicted"/>
<dbReference type="EMBL" id="BQNB010020472">
    <property type="protein sequence ID" value="GJT96349.1"/>
    <property type="molecule type" value="Genomic_DNA"/>
</dbReference>